<keyword evidence="7" id="KW-0234">DNA repair</keyword>
<dbReference type="Pfam" id="PF11799">
    <property type="entry name" value="IMS_C"/>
    <property type="match status" value="1"/>
</dbReference>
<dbReference type="GO" id="GO:0007064">
    <property type="term" value="P:mitotic sister chromatid cohesion"/>
    <property type="evidence" value="ECO:0007669"/>
    <property type="project" value="UniProtKB-ARBA"/>
</dbReference>
<dbReference type="Gene3D" id="3.30.70.270">
    <property type="match status" value="1"/>
</dbReference>
<dbReference type="PROSITE" id="PS50173">
    <property type="entry name" value="UMUC"/>
    <property type="match status" value="1"/>
</dbReference>
<feature type="compositionally biased region" description="Acidic residues" evidence="10">
    <location>
        <begin position="548"/>
        <end position="570"/>
    </location>
</feature>
<sequence length="715" mass="79467">MSSPAPFFASSSLSITSPRRTPKSKFTYKQLGQLKSYSTTTPLRVIAHVDLDAFYAQCETVRLGLDPAKPLAVQQWQGLIAINYPARAYGLNRHITSTEALKLCPELIMQHVATWKEGDEKWAYHEDAFKHIATHKVSLDPYRMESRKILKCIKEALPEKEQRVEKASVDEVFMDLSAHVHRILLERYPELRGPPPYDDPTEHLPKVPTTVLDWAADALITTGEDGEEKDPDWDDVCTVIASEIVRDVRKAVKDTLGYTCSGGVARNKMLAKLGSGHKKPNQQTVIRNRAAEHFLSDFKYTKIRNLGGKLGDEVVAMFGTDTVKELLQQPLDQLKKLGDDTGSWLHSTIRGEDHSEVNPRTQIKSMLSAKSFRPAINSFEQGVRWLRIFVADIFSRCVEEGVLENKRRPKTINLHHRQGAQTRSRQAPIPQGKPLSEAILFDLAKNLLAQVVVDGRAWPCLNLSLSVGGFEDGVTNNKGIGGFLVRGDEAKAMLNSGRPSSDIVPPPAKRRKKGNIANFFGHRDEKKKDFDAARAVLAANRKSSRDDSSDEEIHEDEDDAFEQSEQDESGDVPTERPSTPTPLRQNSDEMYITGTPPSAQPQTDDAGPSHPPSRNDAPPLQAPKLQQKTLDTFFCARCNAHLPAIEKTEHEDFHFAMDLSKEMREEERSAPNAPPGRNTPVEQKPTRGRGRPPGAAAVGRGSEKGQAKLAFGRSG</sequence>
<dbReference type="InterPro" id="IPR043128">
    <property type="entry name" value="Rev_trsase/Diguanyl_cyclase"/>
</dbReference>
<dbReference type="GO" id="GO:0070987">
    <property type="term" value="P:error-free translesion synthesis"/>
    <property type="evidence" value="ECO:0007669"/>
    <property type="project" value="UniProtKB-ARBA"/>
</dbReference>
<keyword evidence="5" id="KW-0863">Zinc-finger</keyword>
<evidence type="ECO:0000256" key="8">
    <source>
        <dbReference type="ARBA" id="ARBA00023242"/>
    </source>
</evidence>
<dbReference type="InterPro" id="IPR017961">
    <property type="entry name" value="DNA_pol_Y-fam_little_finger"/>
</dbReference>
<dbReference type="FunFam" id="3.40.1170.60:FF:000008">
    <property type="entry name" value="DNA polymerase eta subunit"/>
    <property type="match status" value="1"/>
</dbReference>
<dbReference type="Pfam" id="PF18439">
    <property type="entry name" value="zf_UBZ"/>
    <property type="match status" value="1"/>
</dbReference>
<evidence type="ECO:0000259" key="12">
    <source>
        <dbReference type="PROSITE" id="PS51907"/>
    </source>
</evidence>
<dbReference type="Pfam" id="PF00817">
    <property type="entry name" value="IMS"/>
    <property type="match status" value="1"/>
</dbReference>
<evidence type="ECO:0000256" key="1">
    <source>
        <dbReference type="ARBA" id="ARBA00004123"/>
    </source>
</evidence>
<keyword evidence="4" id="KW-0227">DNA damage</keyword>
<dbReference type="InterPro" id="IPR001126">
    <property type="entry name" value="UmuC"/>
</dbReference>
<dbReference type="SUPFAM" id="SSF100879">
    <property type="entry name" value="Lesion bypass DNA polymerase (Y-family), little finger domain"/>
    <property type="match status" value="1"/>
</dbReference>
<evidence type="ECO:0000256" key="9">
    <source>
        <dbReference type="ARBA" id="ARBA00044975"/>
    </source>
</evidence>
<keyword evidence="14" id="KW-1185">Reference proteome</keyword>
<dbReference type="InterPro" id="IPR043502">
    <property type="entry name" value="DNA/RNA_pol_sf"/>
</dbReference>
<dbReference type="InterPro" id="IPR052230">
    <property type="entry name" value="DNA_polymerase_eta"/>
</dbReference>
<dbReference type="PANTHER" id="PTHR45873:SF1">
    <property type="entry name" value="DNA POLYMERASE ETA"/>
    <property type="match status" value="1"/>
</dbReference>
<dbReference type="GO" id="GO:0009314">
    <property type="term" value="P:response to radiation"/>
    <property type="evidence" value="ECO:0007669"/>
    <property type="project" value="TreeGrafter"/>
</dbReference>
<name>A0A6A5Z6U2_9PLEO</name>
<feature type="region of interest" description="Disordered" evidence="10">
    <location>
        <begin position="494"/>
        <end position="521"/>
    </location>
</feature>
<dbReference type="GO" id="GO:0005657">
    <property type="term" value="C:replication fork"/>
    <property type="evidence" value="ECO:0007669"/>
    <property type="project" value="TreeGrafter"/>
</dbReference>
<dbReference type="GO" id="GO:0006281">
    <property type="term" value="P:DNA repair"/>
    <property type="evidence" value="ECO:0007669"/>
    <property type="project" value="UniProtKB-KW"/>
</dbReference>
<evidence type="ECO:0000259" key="11">
    <source>
        <dbReference type="PROSITE" id="PS50173"/>
    </source>
</evidence>
<dbReference type="Pfam" id="PF21704">
    <property type="entry name" value="POLH-Rev1_HhH"/>
    <property type="match status" value="1"/>
</dbReference>
<dbReference type="FunFam" id="3.30.1490.100:FF:000009">
    <property type="entry name" value="DNA polymerase eta subunit"/>
    <property type="match status" value="1"/>
</dbReference>
<comment type="subcellular location">
    <subcellularLocation>
        <location evidence="1">Nucleus</location>
    </subcellularLocation>
</comment>
<dbReference type="Gene3D" id="3.40.1170.60">
    <property type="match status" value="1"/>
</dbReference>
<keyword evidence="2" id="KW-0808">Transferase</keyword>
<evidence type="ECO:0000313" key="14">
    <source>
        <dbReference type="Proteomes" id="UP000799770"/>
    </source>
</evidence>
<protein>
    <recommendedName>
        <fullName evidence="9">DNA polymerase eta</fullName>
    </recommendedName>
</protein>
<dbReference type="InterPro" id="IPR036775">
    <property type="entry name" value="DNA_pol_Y-fam_lit_finger_sf"/>
</dbReference>
<feature type="domain" description="UBZ3-type" evidence="12">
    <location>
        <begin position="628"/>
        <end position="662"/>
    </location>
</feature>
<dbReference type="InterPro" id="IPR041298">
    <property type="entry name" value="UBZ3"/>
</dbReference>
<keyword evidence="8" id="KW-0539">Nucleus</keyword>
<dbReference type="FunFam" id="1.10.150.20:FF:000014">
    <property type="entry name" value="Polymerase (DNA directed), eta"/>
    <property type="match status" value="1"/>
</dbReference>
<dbReference type="GO" id="GO:0003887">
    <property type="term" value="F:DNA-directed DNA polymerase activity"/>
    <property type="evidence" value="ECO:0007669"/>
    <property type="project" value="TreeGrafter"/>
</dbReference>
<feature type="domain" description="UmuC" evidence="11">
    <location>
        <begin position="46"/>
        <end position="307"/>
    </location>
</feature>
<dbReference type="Gene3D" id="3.30.1490.100">
    <property type="entry name" value="DNA polymerase, Y-family, little finger domain"/>
    <property type="match status" value="1"/>
</dbReference>
<reference evidence="13" key="1">
    <citation type="journal article" date="2020" name="Stud. Mycol.">
        <title>101 Dothideomycetes genomes: a test case for predicting lifestyles and emergence of pathogens.</title>
        <authorList>
            <person name="Haridas S."/>
            <person name="Albert R."/>
            <person name="Binder M."/>
            <person name="Bloem J."/>
            <person name="Labutti K."/>
            <person name="Salamov A."/>
            <person name="Andreopoulos B."/>
            <person name="Baker S."/>
            <person name="Barry K."/>
            <person name="Bills G."/>
            <person name="Bluhm B."/>
            <person name="Cannon C."/>
            <person name="Castanera R."/>
            <person name="Culley D."/>
            <person name="Daum C."/>
            <person name="Ezra D."/>
            <person name="Gonzalez J."/>
            <person name="Henrissat B."/>
            <person name="Kuo A."/>
            <person name="Liang C."/>
            <person name="Lipzen A."/>
            <person name="Lutzoni F."/>
            <person name="Magnuson J."/>
            <person name="Mondo S."/>
            <person name="Nolan M."/>
            <person name="Ohm R."/>
            <person name="Pangilinan J."/>
            <person name="Park H.-J."/>
            <person name="Ramirez L."/>
            <person name="Alfaro M."/>
            <person name="Sun H."/>
            <person name="Tritt A."/>
            <person name="Yoshinaga Y."/>
            <person name="Zwiers L.-H."/>
            <person name="Turgeon B."/>
            <person name="Goodwin S."/>
            <person name="Spatafora J."/>
            <person name="Crous P."/>
            <person name="Grigoriev I."/>
        </authorList>
    </citation>
    <scope>NUCLEOTIDE SEQUENCE</scope>
    <source>
        <strain evidence="13">CBS 627.86</strain>
    </source>
</reference>
<dbReference type="GO" id="GO:0008270">
    <property type="term" value="F:zinc ion binding"/>
    <property type="evidence" value="ECO:0007669"/>
    <property type="project" value="UniProtKB-KW"/>
</dbReference>
<feature type="region of interest" description="Disordered" evidence="10">
    <location>
        <begin position="660"/>
        <end position="715"/>
    </location>
</feature>
<dbReference type="OrthoDB" id="5723at2759"/>
<feature type="region of interest" description="Disordered" evidence="10">
    <location>
        <begin position="539"/>
        <end position="625"/>
    </location>
</feature>
<evidence type="ECO:0000256" key="5">
    <source>
        <dbReference type="ARBA" id="ARBA00022771"/>
    </source>
</evidence>
<dbReference type="GO" id="GO:0042276">
    <property type="term" value="P:error-prone translesion synthesis"/>
    <property type="evidence" value="ECO:0007669"/>
    <property type="project" value="TreeGrafter"/>
</dbReference>
<gene>
    <name evidence="13" type="ORF">BDV96DRAFT_495055</name>
</gene>
<feature type="compositionally biased region" description="Polar residues" evidence="10">
    <location>
        <begin position="576"/>
        <end position="585"/>
    </location>
</feature>
<evidence type="ECO:0000256" key="10">
    <source>
        <dbReference type="SAM" id="MobiDB-lite"/>
    </source>
</evidence>
<dbReference type="SUPFAM" id="SSF56672">
    <property type="entry name" value="DNA/RNA polymerases"/>
    <property type="match status" value="1"/>
</dbReference>
<dbReference type="AlphaFoldDB" id="A0A6A5Z6U2"/>
<feature type="compositionally biased region" description="Basic and acidic residues" evidence="10">
    <location>
        <begin position="660"/>
        <end position="669"/>
    </location>
</feature>
<dbReference type="GO" id="GO:0003684">
    <property type="term" value="F:damaged DNA binding"/>
    <property type="evidence" value="ECO:0007669"/>
    <property type="project" value="InterPro"/>
</dbReference>
<accession>A0A6A5Z6U2</accession>
<dbReference type="PROSITE" id="PS51907">
    <property type="entry name" value="ZF_UBZ3"/>
    <property type="match status" value="1"/>
</dbReference>
<proteinExistence type="predicted"/>
<dbReference type="GO" id="GO:0035861">
    <property type="term" value="C:site of double-strand break"/>
    <property type="evidence" value="ECO:0007669"/>
    <property type="project" value="TreeGrafter"/>
</dbReference>
<dbReference type="Gene3D" id="1.10.150.20">
    <property type="entry name" value="5' to 3' exonuclease, C-terminal subdomain"/>
    <property type="match status" value="1"/>
</dbReference>
<dbReference type="EMBL" id="ML977326">
    <property type="protein sequence ID" value="KAF2114081.1"/>
    <property type="molecule type" value="Genomic_DNA"/>
</dbReference>
<evidence type="ECO:0000256" key="6">
    <source>
        <dbReference type="ARBA" id="ARBA00022833"/>
    </source>
</evidence>
<keyword evidence="3" id="KW-0479">Metal-binding</keyword>
<dbReference type="Proteomes" id="UP000799770">
    <property type="component" value="Unassembled WGS sequence"/>
</dbReference>
<dbReference type="PANTHER" id="PTHR45873">
    <property type="entry name" value="DNA POLYMERASE ETA"/>
    <property type="match status" value="1"/>
</dbReference>
<organism evidence="13 14">
    <name type="scientific">Lophiotrema nucula</name>
    <dbReference type="NCBI Taxonomy" id="690887"/>
    <lineage>
        <taxon>Eukaryota</taxon>
        <taxon>Fungi</taxon>
        <taxon>Dikarya</taxon>
        <taxon>Ascomycota</taxon>
        <taxon>Pezizomycotina</taxon>
        <taxon>Dothideomycetes</taxon>
        <taxon>Pleosporomycetidae</taxon>
        <taxon>Pleosporales</taxon>
        <taxon>Lophiotremataceae</taxon>
        <taxon>Lophiotrema</taxon>
    </lineage>
</organism>
<dbReference type="PIRSF" id="PIRSF036603">
    <property type="entry name" value="DPol_eta"/>
    <property type="match status" value="1"/>
</dbReference>
<evidence type="ECO:0000256" key="4">
    <source>
        <dbReference type="ARBA" id="ARBA00022763"/>
    </source>
</evidence>
<evidence type="ECO:0000313" key="13">
    <source>
        <dbReference type="EMBL" id="KAF2114081.1"/>
    </source>
</evidence>
<evidence type="ECO:0000256" key="2">
    <source>
        <dbReference type="ARBA" id="ARBA00022679"/>
    </source>
</evidence>
<keyword evidence="6" id="KW-0862">Zinc</keyword>
<dbReference type="GO" id="GO:0005634">
    <property type="term" value="C:nucleus"/>
    <property type="evidence" value="ECO:0007669"/>
    <property type="project" value="UniProtKB-SubCell"/>
</dbReference>
<evidence type="ECO:0000256" key="7">
    <source>
        <dbReference type="ARBA" id="ARBA00023204"/>
    </source>
</evidence>
<evidence type="ECO:0000256" key="3">
    <source>
        <dbReference type="ARBA" id="ARBA00022723"/>
    </source>
</evidence>